<evidence type="ECO:0000313" key="2">
    <source>
        <dbReference type="EMBL" id="VDK76814.1"/>
    </source>
</evidence>
<evidence type="ECO:0000313" key="3">
    <source>
        <dbReference type="Proteomes" id="UP000281553"/>
    </source>
</evidence>
<feature type="signal peptide" evidence="1">
    <location>
        <begin position="1"/>
        <end position="19"/>
    </location>
</feature>
<organism evidence="2 3">
    <name type="scientific">Dibothriocephalus latus</name>
    <name type="common">Fish tapeworm</name>
    <name type="synonym">Diphyllobothrium latum</name>
    <dbReference type="NCBI Taxonomy" id="60516"/>
    <lineage>
        <taxon>Eukaryota</taxon>
        <taxon>Metazoa</taxon>
        <taxon>Spiralia</taxon>
        <taxon>Lophotrochozoa</taxon>
        <taxon>Platyhelminthes</taxon>
        <taxon>Cestoda</taxon>
        <taxon>Eucestoda</taxon>
        <taxon>Diphyllobothriidea</taxon>
        <taxon>Diphyllobothriidae</taxon>
        <taxon>Dibothriocephalus</taxon>
    </lineage>
</organism>
<proteinExistence type="predicted"/>
<protein>
    <submittedName>
        <fullName evidence="2">Uncharacterized protein</fullName>
    </submittedName>
</protein>
<dbReference type="OrthoDB" id="6225545at2759"/>
<keyword evidence="1" id="KW-0732">Signal</keyword>
<accession>A0A3P6UEU0</accession>
<name>A0A3P6UEU0_DIBLA</name>
<dbReference type="EMBL" id="UYRU01042638">
    <property type="protein sequence ID" value="VDK76814.1"/>
    <property type="molecule type" value="Genomic_DNA"/>
</dbReference>
<dbReference type="Proteomes" id="UP000281553">
    <property type="component" value="Unassembled WGS sequence"/>
</dbReference>
<reference evidence="2 3" key="1">
    <citation type="submission" date="2018-11" db="EMBL/GenBank/DDBJ databases">
        <authorList>
            <consortium name="Pathogen Informatics"/>
        </authorList>
    </citation>
    <scope>NUCLEOTIDE SEQUENCE [LARGE SCALE GENOMIC DNA]</scope>
</reference>
<evidence type="ECO:0000256" key="1">
    <source>
        <dbReference type="SAM" id="SignalP"/>
    </source>
</evidence>
<keyword evidence="3" id="KW-1185">Reference proteome</keyword>
<gene>
    <name evidence="2" type="ORF">DILT_LOCUS2797</name>
</gene>
<feature type="chain" id="PRO_5017955545" evidence="1">
    <location>
        <begin position="20"/>
        <end position="141"/>
    </location>
</feature>
<dbReference type="AlphaFoldDB" id="A0A3P6UEU0"/>
<sequence length="141" mass="16610">MCCCCKCLLIGGSWRLVVWLDEFLTVFVQPFHPVLFEATVRMFLPACPKPRPVYEFYSYFCFICPLEWYRKCSGRDPKAVTNLLKDAVCFLCKTVDFFDMDEIAEETGNLPDWKYYMLKGIWPWEDEDDDDDVGDGDDEDY</sequence>